<dbReference type="Proteomes" id="UP001148838">
    <property type="component" value="Unassembled WGS sequence"/>
</dbReference>
<protein>
    <recommendedName>
        <fullName evidence="1">Reverse transcriptase domain-containing protein</fullName>
    </recommendedName>
</protein>
<dbReference type="PROSITE" id="PS50878">
    <property type="entry name" value="RT_POL"/>
    <property type="match status" value="1"/>
</dbReference>
<feature type="domain" description="Reverse transcriptase" evidence="1">
    <location>
        <begin position="1"/>
        <end position="138"/>
    </location>
</feature>
<reference evidence="2 3" key="1">
    <citation type="journal article" date="2022" name="Allergy">
        <title>Genome assembly and annotation of Periplaneta americana reveal a comprehensive cockroach allergen profile.</title>
        <authorList>
            <person name="Wang L."/>
            <person name="Xiong Q."/>
            <person name="Saelim N."/>
            <person name="Wang L."/>
            <person name="Nong W."/>
            <person name="Wan A.T."/>
            <person name="Shi M."/>
            <person name="Liu X."/>
            <person name="Cao Q."/>
            <person name="Hui J.H.L."/>
            <person name="Sookrung N."/>
            <person name="Leung T.F."/>
            <person name="Tungtrongchitr A."/>
            <person name="Tsui S.K.W."/>
        </authorList>
    </citation>
    <scope>NUCLEOTIDE SEQUENCE [LARGE SCALE GENOMIC DNA]</scope>
    <source>
        <strain evidence="2">PWHHKU_190912</strain>
    </source>
</reference>
<comment type="caution">
    <text evidence="2">The sequence shown here is derived from an EMBL/GenBank/DDBJ whole genome shotgun (WGS) entry which is preliminary data.</text>
</comment>
<dbReference type="InterPro" id="IPR000477">
    <property type="entry name" value="RT_dom"/>
</dbReference>
<organism evidence="2 3">
    <name type="scientific">Periplaneta americana</name>
    <name type="common">American cockroach</name>
    <name type="synonym">Blatta americana</name>
    <dbReference type="NCBI Taxonomy" id="6978"/>
    <lineage>
        <taxon>Eukaryota</taxon>
        <taxon>Metazoa</taxon>
        <taxon>Ecdysozoa</taxon>
        <taxon>Arthropoda</taxon>
        <taxon>Hexapoda</taxon>
        <taxon>Insecta</taxon>
        <taxon>Pterygota</taxon>
        <taxon>Neoptera</taxon>
        <taxon>Polyneoptera</taxon>
        <taxon>Dictyoptera</taxon>
        <taxon>Blattodea</taxon>
        <taxon>Blattoidea</taxon>
        <taxon>Blattidae</taxon>
        <taxon>Blattinae</taxon>
        <taxon>Periplaneta</taxon>
    </lineage>
</organism>
<evidence type="ECO:0000259" key="1">
    <source>
        <dbReference type="PROSITE" id="PS50878"/>
    </source>
</evidence>
<keyword evidence="3" id="KW-1185">Reference proteome</keyword>
<dbReference type="Pfam" id="PF00078">
    <property type="entry name" value="RVT_1"/>
    <property type="match status" value="1"/>
</dbReference>
<name>A0ABQ8RW98_PERAM</name>
<accession>A0ABQ8RW98</accession>
<evidence type="ECO:0000313" key="2">
    <source>
        <dbReference type="EMBL" id="KAJ4425956.1"/>
    </source>
</evidence>
<dbReference type="EMBL" id="JAJSOF020000041">
    <property type="protein sequence ID" value="KAJ4425956.1"/>
    <property type="molecule type" value="Genomic_DNA"/>
</dbReference>
<evidence type="ECO:0000313" key="3">
    <source>
        <dbReference type="Proteomes" id="UP001148838"/>
    </source>
</evidence>
<proteinExistence type="predicted"/>
<gene>
    <name evidence="2" type="ORF">ANN_27582</name>
</gene>
<sequence>MTKHQLLALFIDISQAYDSINLRILASQLKAYCIPSTLITTILALMYNPKLQLTDKVQNNSCRTTSQGLPQGSVLSPLLYTLWETLNDNSNHHYKFYNTLTTSFCTNSYQANIITNRSGPLKMKANESSSIYKTWGWQ</sequence>